<proteinExistence type="inferred from homology"/>
<dbReference type="SUPFAM" id="SSF48690">
    <property type="entry name" value="Epsilon subunit of mitochondrial F1F0-ATP synthase"/>
    <property type="match status" value="1"/>
</dbReference>
<organism evidence="3 4">
    <name type="scientific">Sphagnum troendelagicum</name>
    <dbReference type="NCBI Taxonomy" id="128251"/>
    <lineage>
        <taxon>Eukaryota</taxon>
        <taxon>Viridiplantae</taxon>
        <taxon>Streptophyta</taxon>
        <taxon>Embryophyta</taxon>
        <taxon>Bryophyta</taxon>
        <taxon>Sphagnophytina</taxon>
        <taxon>Sphagnopsida</taxon>
        <taxon>Sphagnales</taxon>
        <taxon>Sphagnaceae</taxon>
        <taxon>Sphagnum</taxon>
    </lineage>
</organism>
<name>A0ABP0UAD0_9BRYO</name>
<dbReference type="Gene3D" id="1.10.1620.20">
    <property type="entry name" value="ATP synthase, F1 complex, epsilon subunit superfamily, mitochondrial"/>
    <property type="match status" value="1"/>
</dbReference>
<evidence type="ECO:0000313" key="4">
    <source>
        <dbReference type="Proteomes" id="UP001497512"/>
    </source>
</evidence>
<evidence type="ECO:0000256" key="1">
    <source>
        <dbReference type="ARBA" id="ARBA00009502"/>
    </source>
</evidence>
<gene>
    <name evidence="3" type="ORF">CSSPTR1EN2_LOCUS12062</name>
</gene>
<evidence type="ECO:0008006" key="5">
    <source>
        <dbReference type="Google" id="ProtNLM"/>
    </source>
</evidence>
<accession>A0ABP0UAD0</accession>
<dbReference type="PANTHER" id="PTHR12448:SF0">
    <property type="entry name" value="ATP SYNTHASE SUBUNIT EPSILON, MITOCHONDRIAL"/>
    <property type="match status" value="1"/>
</dbReference>
<protein>
    <recommendedName>
        <fullName evidence="5">ATP synthase subunit epsilon, mitochondrial</fullName>
    </recommendedName>
</protein>
<dbReference type="InterPro" id="IPR006721">
    <property type="entry name" value="ATP_synth_F1_esu_mt"/>
</dbReference>
<dbReference type="EMBL" id="OZ019894">
    <property type="protein sequence ID" value="CAK9214099.1"/>
    <property type="molecule type" value="Genomic_DNA"/>
</dbReference>
<dbReference type="Proteomes" id="UP001497512">
    <property type="component" value="Chromosome 2"/>
</dbReference>
<evidence type="ECO:0000313" key="3">
    <source>
        <dbReference type="EMBL" id="CAK9214099.1"/>
    </source>
</evidence>
<keyword evidence="4" id="KW-1185">Reference proteome</keyword>
<dbReference type="CDD" id="cd12153">
    <property type="entry name" value="F1-ATPase_epsilon"/>
    <property type="match status" value="1"/>
</dbReference>
<dbReference type="PANTHER" id="PTHR12448">
    <property type="entry name" value="ATP SYNTHASE EPSILON CHAIN, MITOCHONDRIAL"/>
    <property type="match status" value="1"/>
</dbReference>
<dbReference type="Pfam" id="PF04627">
    <property type="entry name" value="ATP-synt_Eps"/>
    <property type="match status" value="1"/>
</dbReference>
<reference evidence="3" key="1">
    <citation type="submission" date="2024-02" db="EMBL/GenBank/DDBJ databases">
        <authorList>
            <consortium name="ELIXIR-Norway"/>
            <consortium name="Elixir Norway"/>
        </authorList>
    </citation>
    <scope>NUCLEOTIDE SEQUENCE</scope>
</reference>
<dbReference type="InterPro" id="IPR036742">
    <property type="entry name" value="ATP_synth_F1_esu_sf_mt"/>
</dbReference>
<comment type="similarity">
    <text evidence="1">Belongs to the eukaryotic ATPase epsilon family.</text>
</comment>
<feature type="region of interest" description="Disordered" evidence="2">
    <location>
        <begin position="55"/>
        <end position="78"/>
    </location>
</feature>
<evidence type="ECO:0000256" key="2">
    <source>
        <dbReference type="SAM" id="MobiDB-lite"/>
    </source>
</evidence>
<sequence>MSGAAAGAAAPYWRNAGMTYISYANTCAAMVRNCLKEPHKTKALNREQVYYKLQTYQEGEPQKPVVRETPPAPPLKKE</sequence>